<evidence type="ECO:0000313" key="8">
    <source>
        <dbReference type="Proteomes" id="UP001364890"/>
    </source>
</evidence>
<evidence type="ECO:0000256" key="2">
    <source>
        <dbReference type="ARBA" id="ARBA00022475"/>
    </source>
</evidence>
<evidence type="ECO:0000256" key="1">
    <source>
        <dbReference type="ARBA" id="ARBA00004141"/>
    </source>
</evidence>
<accession>A0ABU8F4F6</accession>
<keyword evidence="4 6" id="KW-1133">Transmembrane helix</keyword>
<name>A0ABU8F4F6_9BACI</name>
<dbReference type="CDD" id="cd16914">
    <property type="entry name" value="EcfT"/>
    <property type="match status" value="1"/>
</dbReference>
<keyword evidence="8" id="KW-1185">Reference proteome</keyword>
<keyword evidence="2" id="KW-1003">Cell membrane</keyword>
<feature type="transmembrane region" description="Helical" evidence="6">
    <location>
        <begin position="108"/>
        <end position="131"/>
    </location>
</feature>
<sequence>MRKALHNMNPSVKFLLITVCMFTMAFYFDPWTPLVFWGGVLVLQILFSQISWKKWLLFMLPFFVTAIGYFWTTLVFSEDQSGPVIWSLWNVNITEAQLNHAMSLSFRVLAFSSLSLMFALTTNPVTFVMSLMQQLKLSPKIAYGIMVGYQFLPVLKDEFVQIGQAHRLRGVGLEKNAIQRLLGMRSVLIPMLAGAVRKAERAAFAMEARGFTGERRSSYFQVISIGKVDFIIVALFLLVLVLSCTNKFWLG</sequence>
<comment type="caution">
    <text evidence="7">The sequence shown here is derived from an EMBL/GenBank/DDBJ whole genome shotgun (WGS) entry which is preliminary data.</text>
</comment>
<feature type="transmembrane region" description="Helical" evidence="6">
    <location>
        <begin position="57"/>
        <end position="76"/>
    </location>
</feature>
<evidence type="ECO:0000256" key="3">
    <source>
        <dbReference type="ARBA" id="ARBA00022692"/>
    </source>
</evidence>
<feature type="transmembrane region" description="Helical" evidence="6">
    <location>
        <begin position="34"/>
        <end position="50"/>
    </location>
</feature>
<feature type="transmembrane region" description="Helical" evidence="6">
    <location>
        <begin position="12"/>
        <end position="28"/>
    </location>
</feature>
<evidence type="ECO:0000256" key="6">
    <source>
        <dbReference type="SAM" id="Phobius"/>
    </source>
</evidence>
<dbReference type="PANTHER" id="PTHR34857">
    <property type="entry name" value="SLL0384 PROTEIN"/>
    <property type="match status" value="1"/>
</dbReference>
<dbReference type="PANTHER" id="PTHR34857:SF2">
    <property type="entry name" value="SLL0384 PROTEIN"/>
    <property type="match status" value="1"/>
</dbReference>
<proteinExistence type="predicted"/>
<protein>
    <submittedName>
        <fullName evidence="7">Energy-coupling factor transporter transmembrane component T</fullName>
    </submittedName>
</protein>
<dbReference type="Proteomes" id="UP001364890">
    <property type="component" value="Unassembled WGS sequence"/>
</dbReference>
<dbReference type="RefSeq" id="WP_336497440.1">
    <property type="nucleotide sequence ID" value="NZ_JBAWSY010000005.1"/>
</dbReference>
<gene>
    <name evidence="7" type="ORF">WAX74_09570</name>
</gene>
<reference evidence="7 8" key="1">
    <citation type="submission" date="2024-01" db="EMBL/GenBank/DDBJ databases">
        <title>Seven novel Bacillus-like species.</title>
        <authorList>
            <person name="Liu G."/>
        </authorList>
    </citation>
    <scope>NUCLEOTIDE SEQUENCE [LARGE SCALE GENOMIC DNA]</scope>
    <source>
        <strain evidence="7 8">FJAT-51614</strain>
    </source>
</reference>
<evidence type="ECO:0000313" key="7">
    <source>
        <dbReference type="EMBL" id="MEI4769890.1"/>
    </source>
</evidence>
<feature type="transmembrane region" description="Helical" evidence="6">
    <location>
        <begin position="219"/>
        <end position="242"/>
    </location>
</feature>
<evidence type="ECO:0000256" key="4">
    <source>
        <dbReference type="ARBA" id="ARBA00022989"/>
    </source>
</evidence>
<dbReference type="Pfam" id="PF02361">
    <property type="entry name" value="CbiQ"/>
    <property type="match status" value="1"/>
</dbReference>
<dbReference type="InterPro" id="IPR003339">
    <property type="entry name" value="ABC/ECF_trnsptr_transmembrane"/>
</dbReference>
<comment type="subcellular location">
    <subcellularLocation>
        <location evidence="1">Membrane</location>
        <topology evidence="1">Multi-pass membrane protein</topology>
    </subcellularLocation>
</comment>
<organism evidence="7 8">
    <name type="scientific">Psychrobacillus mangrovi</name>
    <dbReference type="NCBI Taxonomy" id="3117745"/>
    <lineage>
        <taxon>Bacteria</taxon>
        <taxon>Bacillati</taxon>
        <taxon>Bacillota</taxon>
        <taxon>Bacilli</taxon>
        <taxon>Bacillales</taxon>
        <taxon>Bacillaceae</taxon>
        <taxon>Psychrobacillus</taxon>
    </lineage>
</organism>
<evidence type="ECO:0000256" key="5">
    <source>
        <dbReference type="ARBA" id="ARBA00023136"/>
    </source>
</evidence>
<keyword evidence="5 6" id="KW-0472">Membrane</keyword>
<dbReference type="EMBL" id="JBAWSY010000005">
    <property type="protein sequence ID" value="MEI4769890.1"/>
    <property type="molecule type" value="Genomic_DNA"/>
</dbReference>
<keyword evidence="3 6" id="KW-0812">Transmembrane</keyword>
<dbReference type="InterPro" id="IPR051611">
    <property type="entry name" value="ECF_transporter_component"/>
</dbReference>